<dbReference type="InterPro" id="IPR010432">
    <property type="entry name" value="RDD"/>
</dbReference>
<keyword evidence="2" id="KW-1003">Cell membrane</keyword>
<evidence type="ECO:0000256" key="2">
    <source>
        <dbReference type="ARBA" id="ARBA00022475"/>
    </source>
</evidence>
<dbReference type="Proteomes" id="UP000604117">
    <property type="component" value="Unassembled WGS sequence"/>
</dbReference>
<dbReference type="PANTHER" id="PTHR36115">
    <property type="entry name" value="PROLINE-RICH ANTIGEN HOMOLOG-RELATED"/>
    <property type="match status" value="1"/>
</dbReference>
<dbReference type="Pfam" id="PF06271">
    <property type="entry name" value="RDD"/>
    <property type="match status" value="1"/>
</dbReference>
<comment type="caution">
    <text evidence="8">The sequence shown here is derived from an EMBL/GenBank/DDBJ whole genome shotgun (WGS) entry which is preliminary data.</text>
</comment>
<dbReference type="EMBL" id="BONE01000078">
    <property type="protein sequence ID" value="GIF77096.1"/>
    <property type="molecule type" value="Genomic_DNA"/>
</dbReference>
<protein>
    <recommendedName>
        <fullName evidence="7">RDD domain-containing protein</fullName>
    </recommendedName>
</protein>
<sequence length="149" mass="16850">MAYLIDSLLLGLVSLILACPIMIFTLILPAARANEVERFDPGVIVSFLVGYAAIFVLQFGLAYLYLVEYQLRTGQTVGKRTMSLRVLPVRPDRPLDRAMLVRRWLVQFVAGGFVPFFAWVDGLWQLWDQPLQQTLHDKAAETLVAKVVQ</sequence>
<feature type="domain" description="RDD" evidence="7">
    <location>
        <begin position="1"/>
        <end position="140"/>
    </location>
</feature>
<dbReference type="InterPro" id="IPR051791">
    <property type="entry name" value="Pra-immunoreactive"/>
</dbReference>
<evidence type="ECO:0000256" key="3">
    <source>
        <dbReference type="ARBA" id="ARBA00022692"/>
    </source>
</evidence>
<feature type="transmembrane region" description="Helical" evidence="6">
    <location>
        <begin position="7"/>
        <end position="31"/>
    </location>
</feature>
<keyword evidence="4 6" id="KW-1133">Transmembrane helix</keyword>
<evidence type="ECO:0000259" key="7">
    <source>
        <dbReference type="Pfam" id="PF06271"/>
    </source>
</evidence>
<accession>A0ABQ4D0N5</accession>
<dbReference type="PANTHER" id="PTHR36115:SF4">
    <property type="entry name" value="MEMBRANE PROTEIN"/>
    <property type="match status" value="1"/>
</dbReference>
<evidence type="ECO:0000256" key="4">
    <source>
        <dbReference type="ARBA" id="ARBA00022989"/>
    </source>
</evidence>
<comment type="subcellular location">
    <subcellularLocation>
        <location evidence="1">Cell membrane</location>
        <topology evidence="1">Multi-pass membrane protein</topology>
    </subcellularLocation>
</comment>
<feature type="transmembrane region" description="Helical" evidence="6">
    <location>
        <begin position="100"/>
        <end position="120"/>
    </location>
</feature>
<evidence type="ECO:0000256" key="6">
    <source>
        <dbReference type="SAM" id="Phobius"/>
    </source>
</evidence>
<gene>
    <name evidence="8" type="ORF">Asi02nite_66140</name>
</gene>
<evidence type="ECO:0000313" key="9">
    <source>
        <dbReference type="Proteomes" id="UP000604117"/>
    </source>
</evidence>
<evidence type="ECO:0000256" key="5">
    <source>
        <dbReference type="ARBA" id="ARBA00023136"/>
    </source>
</evidence>
<evidence type="ECO:0000313" key="8">
    <source>
        <dbReference type="EMBL" id="GIF77096.1"/>
    </source>
</evidence>
<reference evidence="8 9" key="1">
    <citation type="submission" date="2021-01" db="EMBL/GenBank/DDBJ databases">
        <title>Whole genome shotgun sequence of Asanoa siamensis NBRC 107932.</title>
        <authorList>
            <person name="Komaki H."/>
            <person name="Tamura T."/>
        </authorList>
    </citation>
    <scope>NUCLEOTIDE SEQUENCE [LARGE SCALE GENOMIC DNA]</scope>
    <source>
        <strain evidence="8 9">NBRC 107932</strain>
    </source>
</reference>
<name>A0ABQ4D0N5_9ACTN</name>
<keyword evidence="9" id="KW-1185">Reference proteome</keyword>
<feature type="transmembrane region" description="Helical" evidence="6">
    <location>
        <begin position="43"/>
        <end position="66"/>
    </location>
</feature>
<evidence type="ECO:0000256" key="1">
    <source>
        <dbReference type="ARBA" id="ARBA00004651"/>
    </source>
</evidence>
<proteinExistence type="predicted"/>
<keyword evidence="5 6" id="KW-0472">Membrane</keyword>
<organism evidence="8 9">
    <name type="scientific">Asanoa siamensis</name>
    <dbReference type="NCBI Taxonomy" id="926357"/>
    <lineage>
        <taxon>Bacteria</taxon>
        <taxon>Bacillati</taxon>
        <taxon>Actinomycetota</taxon>
        <taxon>Actinomycetes</taxon>
        <taxon>Micromonosporales</taxon>
        <taxon>Micromonosporaceae</taxon>
        <taxon>Asanoa</taxon>
    </lineage>
</organism>
<keyword evidence="3 6" id="KW-0812">Transmembrane</keyword>